<keyword evidence="2" id="KW-0106">Calcium</keyword>
<sequence length="1127" mass="116386">MDHSNRQACRNSLWALVGALWVSSTWASTLNVVDNFTGATNTVNWYAYGALSAANSTLGIASAGACLTAGTTSSSSSSAASPSNAGQIPMCGSGSGGATGTIPDATGSGALRLTNNSAHQTGGIIYAGDSSGNAFPANTGINVTWTSYSYGGSGADGMTFFLLSSPQQLFTGNQPNRLGANGGSLGYSCSQNGSNPTDKTVTGMGMTGIHNGFLAIGMDEYGNFSNKNDATPTGNNGGTPNAIVIRGKGDLSNDTYPTMLSTVVSTACSTGLVLGTAQTLYPFYRLNGTSNGTYVLPSSAPLYTSATTRATAKPISYQLQITTNNLLTLKYSYNGGAWTTVTNPAVNITSISGALPSYLSFGFAASTGGSTNYHEITCFQAAPLTTSASSAGSNNQQTAQVQTGTQAYFAYYNANNWFGGVTSNSIVANSTTGVVSVSSTASWDSSCNLTGGACTTTGTTPVASPIPSTDLNSPANRTLVTWNGSAGAPFEWANLTSAQQTSLGSSNVLQFLRGDRSNEVGGSGTQAYRSRTSVMGDVINASPVWIGPPAQGYAATWSDYLNTSATQPENGSSATSYPSFTSTYATRPNVVYSGSNDGIMHGFRTGSYTSAGAYSTSTVANDGYEVMGYVPAAAISNLASYSNIIYSHQYFVDATPGTGDLFYSNNWHTWLVGGLGAGGQAIYALDVTNPATTTSTSSGNASETTAASQVVGEWNASNISCTYTNGSCGSDLGYTYGTPVVARFHNGKWGVIFGNGYNSSTGVAAIFVMMVDPSTGAKTFYEYSTGYGPSKDPTSNSSNNGIYYTTATDLDGDNITDYIYAGDLFGNVWRFDVTNTDPTKWAVSSYAGTKQPLFSTPTNGSGTSKSLQPITTKLIVGSISASATQPRLMVYFGTGQKIPMTTTSGNTYATGNQGFYGVWDWNMAGWNGVSSAQYASSTTPSGTLTTSSLVAQTIAGTSTSSSTTVTNYAGTSNNAVCWAGTSACSSGNTQYGWKLVFPNSSSNEQLIYNPQSQLGAIVFNTTIPAANNVTSCTSSVDTGWSYALNPVNGGNFPKSFFANSSGNFSGVSNFMINAIQASAVGSFQSVGYNGSRYLVYQTSSGYVTGNIIGVNPGAAGQGNRLTWIELR</sequence>
<evidence type="ECO:0000256" key="2">
    <source>
        <dbReference type="ARBA" id="ARBA00022837"/>
    </source>
</evidence>
<accession>A0ABV8ZP48</accession>
<keyword evidence="1" id="KW-0479">Metal-binding</keyword>
<dbReference type="Gene3D" id="2.60.120.200">
    <property type="match status" value="1"/>
</dbReference>
<evidence type="ECO:0000313" key="5">
    <source>
        <dbReference type="Proteomes" id="UP001595999"/>
    </source>
</evidence>
<evidence type="ECO:0000256" key="1">
    <source>
        <dbReference type="ARBA" id="ARBA00022723"/>
    </source>
</evidence>
<dbReference type="SUPFAM" id="SSF49899">
    <property type="entry name" value="Concanavalin A-like lectins/glucanases"/>
    <property type="match status" value="1"/>
</dbReference>
<dbReference type="InterPro" id="IPR013320">
    <property type="entry name" value="ConA-like_dom_sf"/>
</dbReference>
<dbReference type="EMBL" id="JBHSEK010000001">
    <property type="protein sequence ID" value="MFC4488424.1"/>
    <property type="molecule type" value="Genomic_DNA"/>
</dbReference>
<evidence type="ECO:0000259" key="3">
    <source>
        <dbReference type="Pfam" id="PF05567"/>
    </source>
</evidence>
<name>A0ABV8ZP48_9NEIS</name>
<dbReference type="Pfam" id="PF05567">
    <property type="entry name" value="T4P_PilY1"/>
    <property type="match status" value="1"/>
</dbReference>
<dbReference type="InterPro" id="IPR008707">
    <property type="entry name" value="B-propeller_PilY1"/>
</dbReference>
<dbReference type="RefSeq" id="WP_231461556.1">
    <property type="nucleotide sequence ID" value="NZ_JAJOHW010000035.1"/>
</dbReference>
<proteinExistence type="predicted"/>
<gene>
    <name evidence="4" type="ORF">ACFO0R_02220</name>
</gene>
<feature type="domain" description="PilY1 beta-propeller" evidence="3">
    <location>
        <begin position="535"/>
        <end position="933"/>
    </location>
</feature>
<evidence type="ECO:0000313" key="4">
    <source>
        <dbReference type="EMBL" id="MFC4488424.1"/>
    </source>
</evidence>
<keyword evidence="5" id="KW-1185">Reference proteome</keyword>
<dbReference type="Proteomes" id="UP001595999">
    <property type="component" value="Unassembled WGS sequence"/>
</dbReference>
<protein>
    <submittedName>
        <fullName evidence="4">Pilus assembly protein</fullName>
    </submittedName>
</protein>
<organism evidence="4 5">
    <name type="scientific">Chromobacterium aquaticum</name>
    <dbReference type="NCBI Taxonomy" id="467180"/>
    <lineage>
        <taxon>Bacteria</taxon>
        <taxon>Pseudomonadati</taxon>
        <taxon>Pseudomonadota</taxon>
        <taxon>Betaproteobacteria</taxon>
        <taxon>Neisseriales</taxon>
        <taxon>Chromobacteriaceae</taxon>
        <taxon>Chromobacterium</taxon>
    </lineage>
</organism>
<comment type="caution">
    <text evidence="4">The sequence shown here is derived from an EMBL/GenBank/DDBJ whole genome shotgun (WGS) entry which is preliminary data.</text>
</comment>
<reference evidence="5" key="1">
    <citation type="journal article" date="2019" name="Int. J. Syst. Evol. Microbiol.">
        <title>The Global Catalogue of Microorganisms (GCM) 10K type strain sequencing project: providing services to taxonomists for standard genome sequencing and annotation.</title>
        <authorList>
            <consortium name="The Broad Institute Genomics Platform"/>
            <consortium name="The Broad Institute Genome Sequencing Center for Infectious Disease"/>
            <person name="Wu L."/>
            <person name="Ma J."/>
        </authorList>
    </citation>
    <scope>NUCLEOTIDE SEQUENCE [LARGE SCALE GENOMIC DNA]</scope>
    <source>
        <strain evidence="5">CGMCC 4.7608</strain>
    </source>
</reference>